<evidence type="ECO:0000256" key="4">
    <source>
        <dbReference type="ARBA" id="ARBA00022605"/>
    </source>
</evidence>
<keyword evidence="4" id="KW-0028">Amino-acid biosynthesis</keyword>
<dbReference type="Pfam" id="PF02219">
    <property type="entry name" value="MTHFR"/>
    <property type="match status" value="1"/>
</dbReference>
<dbReference type="GO" id="GO:0071949">
    <property type="term" value="F:FAD binding"/>
    <property type="evidence" value="ECO:0007669"/>
    <property type="project" value="TreeGrafter"/>
</dbReference>
<dbReference type="NCBIfam" id="TIGR00676">
    <property type="entry name" value="fadh2"/>
    <property type="match status" value="1"/>
</dbReference>
<dbReference type="GO" id="GO:0005829">
    <property type="term" value="C:cytosol"/>
    <property type="evidence" value="ECO:0007669"/>
    <property type="project" value="InterPro"/>
</dbReference>
<name>A0A1M4YLU8_9CLOT</name>
<dbReference type="GO" id="GO:0106312">
    <property type="term" value="F:methylenetetrahydrofolate reductase (NADH) activity"/>
    <property type="evidence" value="ECO:0007669"/>
    <property type="project" value="UniProtKB-EC"/>
</dbReference>
<dbReference type="Gene3D" id="3.20.20.220">
    <property type="match status" value="1"/>
</dbReference>
<gene>
    <name evidence="13" type="ORF">SAMN05443638_12913</name>
</gene>
<dbReference type="Proteomes" id="UP000184035">
    <property type="component" value="Unassembled WGS sequence"/>
</dbReference>
<evidence type="ECO:0000256" key="11">
    <source>
        <dbReference type="ARBA" id="ARBA00048628"/>
    </source>
</evidence>
<comment type="pathway">
    <text evidence="10">Amino-acid biosynthesis; L-methionine biosynthesis via de novo pathway.</text>
</comment>
<evidence type="ECO:0000256" key="12">
    <source>
        <dbReference type="RuleBase" id="RU003862"/>
    </source>
</evidence>
<sequence length="288" mass="32768">MTKRNWFFSLEVFPPKVDSPLRTIYKALNELKEINPDFISVTYGAGGSLVNNKTAEISSLLKNVYKIESLAHLTCISSKKEDIDKITEKLSSEGIKNILALRGDDNGIQRNDFNYASDLNEYIKNKDKFNIISACYPEGHIENRDLDLEIENMKRKINNGTTSFISQLFFDNDIYYKFLDKARSSGINVPIQARIMPVINKKQIERITTLCGATIPPKLSKILNRYEHNKEALRDAGIAYAVDQIIDLISTGVDGIHLYTMNNPYVANKINDSIKLVLKAINNEYKNY</sequence>
<keyword evidence="7 12" id="KW-0560">Oxidoreductase</keyword>
<accession>A0A1M4YLU8</accession>
<evidence type="ECO:0000256" key="5">
    <source>
        <dbReference type="ARBA" id="ARBA00022630"/>
    </source>
</evidence>
<evidence type="ECO:0000313" key="14">
    <source>
        <dbReference type="Proteomes" id="UP000184035"/>
    </source>
</evidence>
<dbReference type="UniPathway" id="UPA00193"/>
<comment type="catalytic activity">
    <reaction evidence="11">
        <text>(6S)-5-methyl-5,6,7,8-tetrahydrofolate + NAD(+) = (6R)-5,10-methylene-5,6,7,8-tetrahydrofolate + NADH + H(+)</text>
        <dbReference type="Rhea" id="RHEA:19821"/>
        <dbReference type="ChEBI" id="CHEBI:15378"/>
        <dbReference type="ChEBI" id="CHEBI:15636"/>
        <dbReference type="ChEBI" id="CHEBI:18608"/>
        <dbReference type="ChEBI" id="CHEBI:57540"/>
        <dbReference type="ChEBI" id="CHEBI:57945"/>
        <dbReference type="EC" id="1.5.1.54"/>
    </reaction>
    <physiologicalReaction direction="right-to-left" evidence="11">
        <dbReference type="Rhea" id="RHEA:19823"/>
    </physiologicalReaction>
</comment>
<proteinExistence type="inferred from homology"/>
<organism evidence="13 14">
    <name type="scientific">Clostridium fallax</name>
    <dbReference type="NCBI Taxonomy" id="1533"/>
    <lineage>
        <taxon>Bacteria</taxon>
        <taxon>Bacillati</taxon>
        <taxon>Bacillota</taxon>
        <taxon>Clostridia</taxon>
        <taxon>Eubacteriales</taxon>
        <taxon>Clostridiaceae</taxon>
        <taxon>Clostridium</taxon>
    </lineage>
</organism>
<protein>
    <recommendedName>
        <fullName evidence="12">Methylenetetrahydrofolate reductase</fullName>
        <ecNumber evidence="12">1.5.1.54</ecNumber>
    </recommendedName>
</protein>
<evidence type="ECO:0000256" key="1">
    <source>
        <dbReference type="ARBA" id="ARBA00001974"/>
    </source>
</evidence>
<dbReference type="PANTHER" id="PTHR45754:SF3">
    <property type="entry name" value="METHYLENETETRAHYDROFOLATE REDUCTASE (NADPH)"/>
    <property type="match status" value="1"/>
</dbReference>
<dbReference type="AlphaFoldDB" id="A0A1M4YLU8"/>
<dbReference type="PANTHER" id="PTHR45754">
    <property type="entry name" value="METHYLENETETRAHYDROFOLATE REDUCTASE"/>
    <property type="match status" value="1"/>
</dbReference>
<keyword evidence="8" id="KW-0520">NAD</keyword>
<evidence type="ECO:0000256" key="8">
    <source>
        <dbReference type="ARBA" id="ARBA00023027"/>
    </source>
</evidence>
<evidence type="ECO:0000256" key="10">
    <source>
        <dbReference type="ARBA" id="ARBA00034478"/>
    </source>
</evidence>
<dbReference type="SUPFAM" id="SSF51730">
    <property type="entry name" value="FAD-linked oxidoreductase"/>
    <property type="match status" value="1"/>
</dbReference>
<evidence type="ECO:0000256" key="2">
    <source>
        <dbReference type="ARBA" id="ARBA00004777"/>
    </source>
</evidence>
<evidence type="ECO:0000256" key="3">
    <source>
        <dbReference type="ARBA" id="ARBA00006743"/>
    </source>
</evidence>
<evidence type="ECO:0000256" key="6">
    <source>
        <dbReference type="ARBA" id="ARBA00022827"/>
    </source>
</evidence>
<evidence type="ECO:0000256" key="9">
    <source>
        <dbReference type="ARBA" id="ARBA00023167"/>
    </source>
</evidence>
<dbReference type="EC" id="1.5.1.54" evidence="12"/>
<keyword evidence="6 12" id="KW-0274">FAD</keyword>
<dbReference type="InterPro" id="IPR029041">
    <property type="entry name" value="FAD-linked_oxidoreductase-like"/>
</dbReference>
<dbReference type="GO" id="GO:0035999">
    <property type="term" value="P:tetrahydrofolate interconversion"/>
    <property type="evidence" value="ECO:0007669"/>
    <property type="project" value="UniProtKB-UniPathway"/>
</dbReference>
<comment type="cofactor">
    <cofactor evidence="1 12">
        <name>FAD</name>
        <dbReference type="ChEBI" id="CHEBI:57692"/>
    </cofactor>
</comment>
<dbReference type="GO" id="GO:0009086">
    <property type="term" value="P:methionine biosynthetic process"/>
    <property type="evidence" value="ECO:0007669"/>
    <property type="project" value="UniProtKB-KW"/>
</dbReference>
<dbReference type="CDD" id="cd00537">
    <property type="entry name" value="MTHFR"/>
    <property type="match status" value="1"/>
</dbReference>
<evidence type="ECO:0000256" key="7">
    <source>
        <dbReference type="ARBA" id="ARBA00023002"/>
    </source>
</evidence>
<evidence type="ECO:0000313" key="13">
    <source>
        <dbReference type="EMBL" id="SHF06628.1"/>
    </source>
</evidence>
<comment type="pathway">
    <text evidence="2 12">One-carbon metabolism; tetrahydrofolate interconversion.</text>
</comment>
<keyword evidence="5 12" id="KW-0285">Flavoprotein</keyword>
<keyword evidence="14" id="KW-1185">Reference proteome</keyword>
<dbReference type="STRING" id="1533.SAMN05443638_12913"/>
<dbReference type="InterPro" id="IPR004620">
    <property type="entry name" value="MTHF_reductase_bac"/>
</dbReference>
<dbReference type="EMBL" id="FQVM01000029">
    <property type="protein sequence ID" value="SHF06628.1"/>
    <property type="molecule type" value="Genomic_DNA"/>
</dbReference>
<comment type="similarity">
    <text evidence="3 12">Belongs to the methylenetetrahydrofolate reductase family.</text>
</comment>
<reference evidence="13 14" key="1">
    <citation type="submission" date="2016-11" db="EMBL/GenBank/DDBJ databases">
        <authorList>
            <person name="Jaros S."/>
            <person name="Januszkiewicz K."/>
            <person name="Wedrychowicz H."/>
        </authorList>
    </citation>
    <scope>NUCLEOTIDE SEQUENCE [LARGE SCALE GENOMIC DNA]</scope>
    <source>
        <strain evidence="13 14">DSM 2631</strain>
    </source>
</reference>
<keyword evidence="9" id="KW-0486">Methionine biosynthesis</keyword>
<dbReference type="InterPro" id="IPR003171">
    <property type="entry name" value="Mehydrof_redctse-like"/>
</dbReference>